<dbReference type="EMBL" id="VBAP01000009">
    <property type="protein sequence ID" value="TMI76888.1"/>
    <property type="molecule type" value="Genomic_DNA"/>
</dbReference>
<protein>
    <submittedName>
        <fullName evidence="2">Uncharacterized protein</fullName>
    </submittedName>
</protein>
<proteinExistence type="predicted"/>
<reference evidence="2 3" key="1">
    <citation type="journal article" date="2019" name="Nat. Microbiol.">
        <title>Mediterranean grassland soil C-N compound turnover is dependent on rainfall and depth, and is mediated by genomically divergent microorganisms.</title>
        <authorList>
            <person name="Diamond S."/>
            <person name="Andeer P.F."/>
            <person name="Li Z."/>
            <person name="Crits-Christoph A."/>
            <person name="Burstein D."/>
            <person name="Anantharaman K."/>
            <person name="Lane K.R."/>
            <person name="Thomas B.C."/>
            <person name="Pan C."/>
            <person name="Northen T.R."/>
            <person name="Banfield J.F."/>
        </authorList>
    </citation>
    <scope>NUCLEOTIDE SEQUENCE [LARGE SCALE GENOMIC DNA]</scope>
    <source>
        <strain evidence="2">NP_8</strain>
    </source>
</reference>
<gene>
    <name evidence="2" type="ORF">E6H05_02480</name>
</gene>
<keyword evidence="1" id="KW-0472">Membrane</keyword>
<evidence type="ECO:0000313" key="3">
    <source>
        <dbReference type="Proteomes" id="UP000318834"/>
    </source>
</evidence>
<keyword evidence="1" id="KW-0812">Transmembrane</keyword>
<name>A0A537J011_9BACT</name>
<sequence length="85" mass="9745">MLTKPPFWRDARMLAILAQIFVVVAVALALLGATTTLRRSFIRHNIRLDWSVFSQPAGFELSALQWTLDLNTLRVKRYEPTDSND</sequence>
<accession>A0A537J011</accession>
<evidence type="ECO:0000256" key="1">
    <source>
        <dbReference type="SAM" id="Phobius"/>
    </source>
</evidence>
<comment type="caution">
    <text evidence="2">The sequence shown here is derived from an EMBL/GenBank/DDBJ whole genome shotgun (WGS) entry which is preliminary data.</text>
</comment>
<keyword evidence="1" id="KW-1133">Transmembrane helix</keyword>
<evidence type="ECO:0000313" key="2">
    <source>
        <dbReference type="EMBL" id="TMI76888.1"/>
    </source>
</evidence>
<dbReference type="AlphaFoldDB" id="A0A537J011"/>
<dbReference type="Proteomes" id="UP000318834">
    <property type="component" value="Unassembled WGS sequence"/>
</dbReference>
<organism evidence="2 3">
    <name type="scientific">Candidatus Segetimicrobium genomatis</name>
    <dbReference type="NCBI Taxonomy" id="2569760"/>
    <lineage>
        <taxon>Bacteria</taxon>
        <taxon>Bacillati</taxon>
        <taxon>Candidatus Sysuimicrobiota</taxon>
        <taxon>Candidatus Sysuimicrobiia</taxon>
        <taxon>Candidatus Sysuimicrobiales</taxon>
        <taxon>Candidatus Segetimicrobiaceae</taxon>
        <taxon>Candidatus Segetimicrobium</taxon>
    </lineage>
</organism>
<feature type="transmembrane region" description="Helical" evidence="1">
    <location>
        <begin position="12"/>
        <end position="33"/>
    </location>
</feature>